<accession>A0A2V4EE36</accession>
<sequence length="87" mass="10161">MQYLDEKIKEFGGLFKDRLDNDLLQDAIYYVDCNERGLAFETICDQISEYEVPITKEEYDIAISICNELKMDVNDISIKHMSDLITD</sequence>
<proteinExistence type="predicted"/>
<dbReference type="OrthoDB" id="6466334at2"/>
<protein>
    <recommendedName>
        <fullName evidence="3">MafI family immunity protein</fullName>
    </recommendedName>
</protein>
<dbReference type="RefSeq" id="WP_110432324.1">
    <property type="nucleotide sequence ID" value="NZ_QGLR01000002.1"/>
</dbReference>
<gene>
    <name evidence="1" type="ORF">DKK70_00785</name>
</gene>
<dbReference type="EMBL" id="QGLR01000002">
    <property type="protein sequence ID" value="PXZ08684.1"/>
    <property type="molecule type" value="Genomic_DNA"/>
</dbReference>
<evidence type="ECO:0008006" key="3">
    <source>
        <dbReference type="Google" id="ProtNLM"/>
    </source>
</evidence>
<evidence type="ECO:0000313" key="1">
    <source>
        <dbReference type="EMBL" id="PXZ08684.1"/>
    </source>
</evidence>
<evidence type="ECO:0000313" key="2">
    <source>
        <dbReference type="Proteomes" id="UP000247932"/>
    </source>
</evidence>
<organism evidence="1 2">
    <name type="scientific">Gilliamella apicola</name>
    <dbReference type="NCBI Taxonomy" id="1196095"/>
    <lineage>
        <taxon>Bacteria</taxon>
        <taxon>Pseudomonadati</taxon>
        <taxon>Pseudomonadota</taxon>
        <taxon>Gammaproteobacteria</taxon>
        <taxon>Orbales</taxon>
        <taxon>Orbaceae</taxon>
        <taxon>Gilliamella</taxon>
    </lineage>
</organism>
<dbReference type="NCBIfam" id="NF033691">
    <property type="entry name" value="immunity_MafI"/>
    <property type="match status" value="1"/>
</dbReference>
<dbReference type="AlphaFoldDB" id="A0A2V4EE36"/>
<dbReference type="InterPro" id="IPR047880">
    <property type="entry name" value="MafI-like"/>
</dbReference>
<name>A0A2V4EE36_9GAMM</name>
<comment type="caution">
    <text evidence="1">The sequence shown here is derived from an EMBL/GenBank/DDBJ whole genome shotgun (WGS) entry which is preliminary data.</text>
</comment>
<dbReference type="Proteomes" id="UP000247932">
    <property type="component" value="Unassembled WGS sequence"/>
</dbReference>
<reference evidence="1 2" key="1">
    <citation type="submission" date="2018-05" db="EMBL/GenBank/DDBJ databases">
        <title>Reference genomes for bee gut microbiota database.</title>
        <authorList>
            <person name="Ellegaard K.M."/>
        </authorList>
    </citation>
    <scope>NUCLEOTIDE SEQUENCE [LARGE SCALE GENOMIC DNA]</scope>
    <source>
        <strain evidence="1 2">ESL0182</strain>
    </source>
</reference>
<keyword evidence="2" id="KW-1185">Reference proteome</keyword>